<comment type="caution">
    <text evidence="1">The sequence shown here is derived from an EMBL/GenBank/DDBJ whole genome shotgun (WGS) entry which is preliminary data.</text>
</comment>
<accession>X1LKD1</accession>
<feature type="non-terminal residue" evidence="1">
    <location>
        <position position="1"/>
    </location>
</feature>
<evidence type="ECO:0000313" key="1">
    <source>
        <dbReference type="EMBL" id="GAI06311.1"/>
    </source>
</evidence>
<organism evidence="1">
    <name type="scientific">marine sediment metagenome</name>
    <dbReference type="NCBI Taxonomy" id="412755"/>
    <lineage>
        <taxon>unclassified sequences</taxon>
        <taxon>metagenomes</taxon>
        <taxon>ecological metagenomes</taxon>
    </lineage>
</organism>
<sequence length="248" mass="28794">PTRVDVRRWWDMRTIDETRLREIYHAQGYYGKDLDDYVMWTKVYTDFPDLVARYKNGYIVESDVLSKLIEDGMPEDRAKELLETKIKKPYQEERVAETTKLTRSLIIKGAKENKLDRGQTLALLMRKNYEAWEAEYIYDIEVVGAASPESPLEFRQIVESYRRSQGLDYKEIPQDVIDAEKAFLSVSERLKAAYEKGLPQDEIDPLEVEKAEAGVDASVPEAKLTEAKEALKQLRLFYGKQSRRPAAE</sequence>
<name>X1LKD1_9ZZZZ</name>
<gene>
    <name evidence="1" type="ORF">S06H3_12222</name>
</gene>
<protein>
    <submittedName>
        <fullName evidence="1">Uncharacterized protein</fullName>
    </submittedName>
</protein>
<reference evidence="1" key="1">
    <citation type="journal article" date="2014" name="Front. Microbiol.">
        <title>High frequency of phylogenetically diverse reductive dehalogenase-homologous genes in deep subseafloor sedimentary metagenomes.</title>
        <authorList>
            <person name="Kawai M."/>
            <person name="Futagami T."/>
            <person name="Toyoda A."/>
            <person name="Takaki Y."/>
            <person name="Nishi S."/>
            <person name="Hori S."/>
            <person name="Arai W."/>
            <person name="Tsubouchi T."/>
            <person name="Morono Y."/>
            <person name="Uchiyama I."/>
            <person name="Ito T."/>
            <person name="Fujiyama A."/>
            <person name="Inagaki F."/>
            <person name="Takami H."/>
        </authorList>
    </citation>
    <scope>NUCLEOTIDE SEQUENCE</scope>
    <source>
        <strain evidence="1">Expedition CK06-06</strain>
    </source>
</reference>
<proteinExistence type="predicted"/>
<dbReference type="AlphaFoldDB" id="X1LKD1"/>
<dbReference type="EMBL" id="BARV01005990">
    <property type="protein sequence ID" value="GAI06311.1"/>
    <property type="molecule type" value="Genomic_DNA"/>
</dbReference>